<keyword evidence="2" id="KW-0808">Transferase</keyword>
<proteinExistence type="predicted"/>
<keyword evidence="2" id="KW-0012">Acyltransferase</keyword>
<dbReference type="PROSITE" id="PS51186">
    <property type="entry name" value="GNAT"/>
    <property type="match status" value="1"/>
</dbReference>
<dbReference type="CDD" id="cd04301">
    <property type="entry name" value="NAT_SF"/>
    <property type="match status" value="1"/>
</dbReference>
<evidence type="ECO:0000313" key="2">
    <source>
        <dbReference type="EMBL" id="MFD1848190.1"/>
    </source>
</evidence>
<accession>A0ABW4QBU4</accession>
<name>A0ABW4QBU4_9MICC</name>
<feature type="domain" description="N-acetyltransferase" evidence="1">
    <location>
        <begin position="98"/>
        <end position="236"/>
    </location>
</feature>
<dbReference type="Proteomes" id="UP001597307">
    <property type="component" value="Unassembled WGS sequence"/>
</dbReference>
<dbReference type="InterPro" id="IPR000182">
    <property type="entry name" value="GNAT_dom"/>
</dbReference>
<dbReference type="SUPFAM" id="SSF55729">
    <property type="entry name" value="Acyl-CoA N-acyltransferases (Nat)"/>
    <property type="match status" value="1"/>
</dbReference>
<dbReference type="Gene3D" id="3.40.630.30">
    <property type="match status" value="1"/>
</dbReference>
<organism evidence="2 3">
    <name type="scientific">Arthrobacter flavus</name>
    <dbReference type="NCBI Taxonomy" id="95172"/>
    <lineage>
        <taxon>Bacteria</taxon>
        <taxon>Bacillati</taxon>
        <taxon>Actinomycetota</taxon>
        <taxon>Actinomycetes</taxon>
        <taxon>Micrococcales</taxon>
        <taxon>Micrococcaceae</taxon>
        <taxon>Arthrobacter</taxon>
    </lineage>
</organism>
<dbReference type="EC" id="2.3.-.-" evidence="2"/>
<comment type="caution">
    <text evidence="2">The sequence shown here is derived from an EMBL/GenBank/DDBJ whole genome shotgun (WGS) entry which is preliminary data.</text>
</comment>
<evidence type="ECO:0000259" key="1">
    <source>
        <dbReference type="PROSITE" id="PS51186"/>
    </source>
</evidence>
<dbReference type="EMBL" id="JBHUGA010000067">
    <property type="protein sequence ID" value="MFD1848190.1"/>
    <property type="molecule type" value="Genomic_DNA"/>
</dbReference>
<sequence>MVTIAACQRLQRSWFAALSSATGGRTFTTHGSDWVWLPARRELILLFPQEISPAGIRPALAEGVRLGAHTVGAWLGGGVKGASLTGLGFSPGWQPWWMAAPVEEPAGYDKGAAVLSTEVPEYGGPLAQELRVVRSQPRQAWHAVARVDGTVAGAGYSFYPSGVPGLRGLGGVFNMEVLPEYQRRGLGTALLSKLATAAAASGAEHLALNATPQGYELYSQRGFELIGRGQTYWLQL</sequence>
<dbReference type="GO" id="GO:0016746">
    <property type="term" value="F:acyltransferase activity"/>
    <property type="evidence" value="ECO:0007669"/>
    <property type="project" value="UniProtKB-KW"/>
</dbReference>
<keyword evidence="3" id="KW-1185">Reference proteome</keyword>
<gene>
    <name evidence="2" type="ORF">ACFSFX_16520</name>
</gene>
<protein>
    <submittedName>
        <fullName evidence="2">GNAT family N-acetyltransferase</fullName>
        <ecNumber evidence="2">2.3.-.-</ecNumber>
    </submittedName>
</protein>
<dbReference type="Pfam" id="PF00583">
    <property type="entry name" value="Acetyltransf_1"/>
    <property type="match status" value="1"/>
</dbReference>
<dbReference type="InterPro" id="IPR016181">
    <property type="entry name" value="Acyl_CoA_acyltransferase"/>
</dbReference>
<reference evidence="3" key="1">
    <citation type="journal article" date="2019" name="Int. J. Syst. Evol. Microbiol.">
        <title>The Global Catalogue of Microorganisms (GCM) 10K type strain sequencing project: providing services to taxonomists for standard genome sequencing and annotation.</title>
        <authorList>
            <consortium name="The Broad Institute Genomics Platform"/>
            <consortium name="The Broad Institute Genome Sequencing Center for Infectious Disease"/>
            <person name="Wu L."/>
            <person name="Ma J."/>
        </authorList>
    </citation>
    <scope>NUCLEOTIDE SEQUENCE [LARGE SCALE GENOMIC DNA]</scope>
    <source>
        <strain evidence="3">JCM 11496</strain>
    </source>
</reference>
<evidence type="ECO:0000313" key="3">
    <source>
        <dbReference type="Proteomes" id="UP001597307"/>
    </source>
</evidence>
<dbReference type="RefSeq" id="WP_343881724.1">
    <property type="nucleotide sequence ID" value="NZ_BAAAIJ010000059.1"/>
</dbReference>